<evidence type="ECO:0000256" key="4">
    <source>
        <dbReference type="ARBA" id="ARBA00023163"/>
    </source>
</evidence>
<dbReference type="EMBL" id="DXDC01000050">
    <property type="protein sequence ID" value="HIY65007.1"/>
    <property type="molecule type" value="Genomic_DNA"/>
</dbReference>
<name>A0A9D1YTT9_9MICO</name>
<evidence type="ECO:0000256" key="2">
    <source>
        <dbReference type="ARBA" id="ARBA00023015"/>
    </source>
</evidence>
<sequence length="235" mass="25089">MKHATGQSESAPEKGARRKQGRPPSPLLDRERITNTAMSLIRDSGADALTMGALARALGVSTPALYNHAASKLVILRWVEDRLMERIETGDFAGGDWFGALTTWATSYRTVMAENAPFIPTIATMPVAGAPITLTMYERVAAGLTACGWPDAAVVPVIVSVESFVYGSAYDVDAPADIFDVKPDEQRHSPAFVRAVAAYGANTDAESRRADEAFETGLASLLGGLAQRYDIALPC</sequence>
<dbReference type="InterPro" id="IPR003012">
    <property type="entry name" value="Tet_transcr_reg_TetR"/>
</dbReference>
<organism evidence="8 9">
    <name type="scientific">Candidatus Agrococcus pullicola</name>
    <dbReference type="NCBI Taxonomy" id="2838429"/>
    <lineage>
        <taxon>Bacteria</taxon>
        <taxon>Bacillati</taxon>
        <taxon>Actinomycetota</taxon>
        <taxon>Actinomycetes</taxon>
        <taxon>Micrococcales</taxon>
        <taxon>Microbacteriaceae</taxon>
        <taxon>Agrococcus</taxon>
    </lineage>
</organism>
<feature type="compositionally biased region" description="Polar residues" evidence="6">
    <location>
        <begin position="1"/>
        <end position="10"/>
    </location>
</feature>
<dbReference type="InterPro" id="IPR036271">
    <property type="entry name" value="Tet_transcr_reg_TetR-rel_C_sf"/>
</dbReference>
<dbReference type="SUPFAM" id="SSF48498">
    <property type="entry name" value="Tetracyclin repressor-like, C-terminal domain"/>
    <property type="match status" value="1"/>
</dbReference>
<dbReference type="GO" id="GO:0046677">
    <property type="term" value="P:response to antibiotic"/>
    <property type="evidence" value="ECO:0007669"/>
    <property type="project" value="InterPro"/>
</dbReference>
<dbReference type="Proteomes" id="UP000824005">
    <property type="component" value="Unassembled WGS sequence"/>
</dbReference>
<keyword evidence="4" id="KW-0804">Transcription</keyword>
<dbReference type="GO" id="GO:0045892">
    <property type="term" value="P:negative regulation of DNA-templated transcription"/>
    <property type="evidence" value="ECO:0007669"/>
    <property type="project" value="InterPro"/>
</dbReference>
<evidence type="ECO:0000259" key="7">
    <source>
        <dbReference type="PROSITE" id="PS50977"/>
    </source>
</evidence>
<dbReference type="AlphaFoldDB" id="A0A9D1YTT9"/>
<dbReference type="Gene3D" id="1.10.357.10">
    <property type="entry name" value="Tetracycline Repressor, domain 2"/>
    <property type="match status" value="1"/>
</dbReference>
<dbReference type="PANTHER" id="PTHR30055">
    <property type="entry name" value="HTH-TYPE TRANSCRIPTIONAL REGULATOR RUTR"/>
    <property type="match status" value="1"/>
</dbReference>
<evidence type="ECO:0000256" key="1">
    <source>
        <dbReference type="ARBA" id="ARBA00022491"/>
    </source>
</evidence>
<dbReference type="InterPro" id="IPR050109">
    <property type="entry name" value="HTH-type_TetR-like_transc_reg"/>
</dbReference>
<dbReference type="InterPro" id="IPR004111">
    <property type="entry name" value="Repressor_TetR_C"/>
</dbReference>
<feature type="domain" description="HTH tetR-type" evidence="7">
    <location>
        <begin position="27"/>
        <end position="87"/>
    </location>
</feature>
<dbReference type="Pfam" id="PF00440">
    <property type="entry name" value="TetR_N"/>
    <property type="match status" value="1"/>
</dbReference>
<evidence type="ECO:0000256" key="5">
    <source>
        <dbReference type="PROSITE-ProRule" id="PRU00335"/>
    </source>
</evidence>
<dbReference type="Pfam" id="PF02909">
    <property type="entry name" value="TetR_C_1"/>
    <property type="match status" value="1"/>
</dbReference>
<comment type="caution">
    <text evidence="8">The sequence shown here is derived from an EMBL/GenBank/DDBJ whole genome shotgun (WGS) entry which is preliminary data.</text>
</comment>
<protein>
    <submittedName>
        <fullName evidence="8">TetR/AcrR family transcriptional regulator C-terminal domain-containing protein</fullName>
    </submittedName>
</protein>
<gene>
    <name evidence="8" type="ORF">H9830_01860</name>
</gene>
<feature type="DNA-binding region" description="H-T-H motif" evidence="5">
    <location>
        <begin position="50"/>
        <end position="69"/>
    </location>
</feature>
<evidence type="ECO:0000313" key="8">
    <source>
        <dbReference type="EMBL" id="HIY65007.1"/>
    </source>
</evidence>
<dbReference type="PANTHER" id="PTHR30055:SF151">
    <property type="entry name" value="TRANSCRIPTIONAL REGULATORY PROTEIN"/>
    <property type="match status" value="1"/>
</dbReference>
<accession>A0A9D1YTT9</accession>
<evidence type="ECO:0000256" key="6">
    <source>
        <dbReference type="SAM" id="MobiDB-lite"/>
    </source>
</evidence>
<feature type="region of interest" description="Disordered" evidence="6">
    <location>
        <begin position="1"/>
        <end position="31"/>
    </location>
</feature>
<evidence type="ECO:0000256" key="3">
    <source>
        <dbReference type="ARBA" id="ARBA00023125"/>
    </source>
</evidence>
<evidence type="ECO:0000313" key="9">
    <source>
        <dbReference type="Proteomes" id="UP000824005"/>
    </source>
</evidence>
<dbReference type="PROSITE" id="PS50977">
    <property type="entry name" value="HTH_TETR_2"/>
    <property type="match status" value="1"/>
</dbReference>
<reference evidence="8" key="2">
    <citation type="submission" date="2021-04" db="EMBL/GenBank/DDBJ databases">
        <authorList>
            <person name="Gilroy R."/>
        </authorList>
    </citation>
    <scope>NUCLEOTIDE SEQUENCE</scope>
    <source>
        <strain evidence="8">ChiGjej1B1-98</strain>
    </source>
</reference>
<dbReference type="GO" id="GO:0000976">
    <property type="term" value="F:transcription cis-regulatory region binding"/>
    <property type="evidence" value="ECO:0007669"/>
    <property type="project" value="TreeGrafter"/>
</dbReference>
<dbReference type="InterPro" id="IPR009057">
    <property type="entry name" value="Homeodomain-like_sf"/>
</dbReference>
<dbReference type="InterPro" id="IPR001647">
    <property type="entry name" value="HTH_TetR"/>
</dbReference>
<dbReference type="SUPFAM" id="SSF46689">
    <property type="entry name" value="Homeodomain-like"/>
    <property type="match status" value="1"/>
</dbReference>
<proteinExistence type="predicted"/>
<dbReference type="PRINTS" id="PR00400">
    <property type="entry name" value="TETREPRESSOR"/>
</dbReference>
<keyword evidence="3 5" id="KW-0238">DNA-binding</keyword>
<keyword evidence="2" id="KW-0805">Transcription regulation</keyword>
<keyword evidence="1" id="KW-0678">Repressor</keyword>
<dbReference type="GO" id="GO:0003700">
    <property type="term" value="F:DNA-binding transcription factor activity"/>
    <property type="evidence" value="ECO:0007669"/>
    <property type="project" value="TreeGrafter"/>
</dbReference>
<reference evidence="8" key="1">
    <citation type="journal article" date="2021" name="PeerJ">
        <title>Extensive microbial diversity within the chicken gut microbiome revealed by metagenomics and culture.</title>
        <authorList>
            <person name="Gilroy R."/>
            <person name="Ravi A."/>
            <person name="Getino M."/>
            <person name="Pursley I."/>
            <person name="Horton D.L."/>
            <person name="Alikhan N.F."/>
            <person name="Baker D."/>
            <person name="Gharbi K."/>
            <person name="Hall N."/>
            <person name="Watson M."/>
            <person name="Adriaenssens E.M."/>
            <person name="Foster-Nyarko E."/>
            <person name="Jarju S."/>
            <person name="Secka A."/>
            <person name="Antonio M."/>
            <person name="Oren A."/>
            <person name="Chaudhuri R.R."/>
            <person name="La Ragione R."/>
            <person name="Hildebrand F."/>
            <person name="Pallen M.J."/>
        </authorList>
    </citation>
    <scope>NUCLEOTIDE SEQUENCE</scope>
    <source>
        <strain evidence="8">ChiGjej1B1-98</strain>
    </source>
</reference>